<reference evidence="3 4" key="2">
    <citation type="submission" date="2018-08" db="EMBL/GenBank/DDBJ databases">
        <title>Streptomyces kandeliansis sp. nov., an endophytic bacterium isolated from mangrove plant.</title>
        <authorList>
            <person name="Wang R."/>
        </authorList>
    </citation>
    <scope>NUCLEOTIDE SEQUENCE [LARGE SCALE GENOMIC DNA]</scope>
    <source>
        <strain evidence="4">H14(2018)</strain>
    </source>
</reference>
<dbReference type="EMBL" id="CP031263">
    <property type="protein sequence ID" value="AXH88761.1"/>
    <property type="molecule type" value="Genomic_DNA"/>
</dbReference>
<feature type="region of interest" description="Disordered" evidence="1">
    <location>
        <begin position="1"/>
        <end position="35"/>
    </location>
</feature>
<proteinExistence type="predicted"/>
<evidence type="ECO:0000313" key="4">
    <source>
        <dbReference type="Proteomes" id="UP000253958"/>
    </source>
</evidence>
<name>A0A6N3JT64_9ACTN</name>
<protein>
    <submittedName>
        <fullName evidence="3">Uncharacterized protein</fullName>
    </submittedName>
</protein>
<keyword evidence="2" id="KW-0812">Transmembrane</keyword>
<dbReference type="AlphaFoldDB" id="A0A6N3JT64"/>
<sequence>MCAVTRHTRPRPVRPFTAPRPAGRPAPARQTRHALGHAAATAATVAAGATAVVWLAAHGRLAQAGIATLVIVVYLVAEVLLFLRRHPAPRPTTAGPLADYTPQTVDRHQQWWEATHR</sequence>
<gene>
    <name evidence="3" type="ORF">DVH21_01810</name>
</gene>
<reference evidence="3 4" key="1">
    <citation type="submission" date="2018-07" db="EMBL/GenBank/DDBJ databases">
        <authorList>
            <person name="Ye Y."/>
        </authorList>
    </citation>
    <scope>NUCLEOTIDE SEQUENCE [LARGE SCALE GENOMIC DNA]</scope>
    <source>
        <strain evidence="4">H14(2018)</strain>
    </source>
</reference>
<evidence type="ECO:0000256" key="1">
    <source>
        <dbReference type="SAM" id="MobiDB-lite"/>
    </source>
</evidence>
<feature type="transmembrane region" description="Helical" evidence="2">
    <location>
        <begin position="34"/>
        <end position="55"/>
    </location>
</feature>
<organism evidence="3 4">
    <name type="scientific">Micromonospora aurantiaca</name>
    <name type="common">nom. illeg.</name>
    <dbReference type="NCBI Taxonomy" id="47850"/>
    <lineage>
        <taxon>Bacteria</taxon>
        <taxon>Bacillati</taxon>
        <taxon>Actinomycetota</taxon>
        <taxon>Actinomycetes</taxon>
        <taxon>Micromonosporales</taxon>
        <taxon>Micromonosporaceae</taxon>
        <taxon>Micromonospora</taxon>
    </lineage>
</organism>
<feature type="compositionally biased region" description="Low complexity" evidence="1">
    <location>
        <begin position="14"/>
        <end position="29"/>
    </location>
</feature>
<evidence type="ECO:0000313" key="3">
    <source>
        <dbReference type="EMBL" id="AXH88761.1"/>
    </source>
</evidence>
<dbReference type="Proteomes" id="UP000253958">
    <property type="component" value="Chromosome"/>
</dbReference>
<feature type="transmembrane region" description="Helical" evidence="2">
    <location>
        <begin position="61"/>
        <end position="83"/>
    </location>
</feature>
<keyword evidence="2" id="KW-0472">Membrane</keyword>
<feature type="compositionally biased region" description="Basic residues" evidence="1">
    <location>
        <begin position="1"/>
        <end position="12"/>
    </location>
</feature>
<evidence type="ECO:0000256" key="2">
    <source>
        <dbReference type="SAM" id="Phobius"/>
    </source>
</evidence>
<keyword evidence="2" id="KW-1133">Transmembrane helix</keyword>
<accession>A0A6N3JT64</accession>